<dbReference type="PANTHER" id="PTHR38772:SF1">
    <property type="entry name" value="NUCLEOID-ASSOCIATED PROTEIN YEJK"/>
    <property type="match status" value="1"/>
</dbReference>
<dbReference type="InterPro" id="IPR007358">
    <property type="entry name" value="Nucleoid_associated_NdpA"/>
</dbReference>
<dbReference type="RefSeq" id="WP_193553287.1">
    <property type="nucleotide sequence ID" value="NZ_AWGA01000049.1"/>
</dbReference>
<evidence type="ECO:0000256" key="2">
    <source>
        <dbReference type="ARBA" id="ARBA00009035"/>
    </source>
</evidence>
<dbReference type="GO" id="GO:0003690">
    <property type="term" value="F:double-stranded DNA binding"/>
    <property type="evidence" value="ECO:0007669"/>
    <property type="project" value="TreeGrafter"/>
</dbReference>
<keyword evidence="6" id="KW-1185">Reference proteome</keyword>
<feature type="non-terminal residue" evidence="5">
    <location>
        <position position="1"/>
    </location>
</feature>
<gene>
    <name evidence="5" type="ORF">O970_04680</name>
</gene>
<comment type="caution">
    <text evidence="5">The sequence shown here is derived from an EMBL/GenBank/DDBJ whole genome shotgun (WGS) entry which is preliminary data.</text>
</comment>
<proteinExistence type="inferred from homology"/>
<reference evidence="5 6" key="1">
    <citation type="journal article" date="2014" name="Appl. Environ. Microbiol.">
        <title>Genomic features of a bumble bee symbiont reflect its host environment.</title>
        <authorList>
            <person name="Martinson V.G."/>
            <person name="Magoc T."/>
            <person name="Koch H."/>
            <person name="Salzberg S.L."/>
            <person name="Moran N.A."/>
        </authorList>
    </citation>
    <scope>NUCLEOTIDE SEQUENCE [LARGE SCALE GENOMIC DNA]</scope>
    <source>
        <strain evidence="5 6">Bimp</strain>
    </source>
</reference>
<feature type="region of interest" description="Disordered" evidence="4">
    <location>
        <begin position="18"/>
        <end position="41"/>
    </location>
</feature>
<dbReference type="PANTHER" id="PTHR38772">
    <property type="match status" value="1"/>
</dbReference>
<evidence type="ECO:0000256" key="4">
    <source>
        <dbReference type="SAM" id="MobiDB-lite"/>
    </source>
</evidence>
<accession>A0AB94ICS9</accession>
<evidence type="ECO:0000313" key="5">
    <source>
        <dbReference type="EMBL" id="TEA27229.1"/>
    </source>
</evidence>
<dbReference type="AlphaFoldDB" id="A0AB94ICS9"/>
<keyword evidence="3" id="KW-0963">Cytoplasm</keyword>
<evidence type="ECO:0000256" key="3">
    <source>
        <dbReference type="ARBA" id="ARBA00022490"/>
    </source>
</evidence>
<evidence type="ECO:0000313" key="6">
    <source>
        <dbReference type="Proteomes" id="UP000506160"/>
    </source>
</evidence>
<dbReference type="Proteomes" id="UP000506160">
    <property type="component" value="Unassembled WGS sequence"/>
</dbReference>
<name>A0AB94ICS9_9GAMM</name>
<protein>
    <submittedName>
        <fullName evidence="5">Nucleoid-associated protein YejK</fullName>
    </submittedName>
</protein>
<dbReference type="GO" id="GO:0043590">
    <property type="term" value="C:bacterial nucleoid"/>
    <property type="evidence" value="ECO:0007669"/>
    <property type="project" value="TreeGrafter"/>
</dbReference>
<dbReference type="Pfam" id="PF04245">
    <property type="entry name" value="NA37"/>
    <property type="match status" value="1"/>
</dbReference>
<comment type="subcellular location">
    <subcellularLocation>
        <location evidence="1">Cytoplasm</location>
        <location evidence="1">Nucleoid</location>
    </subcellularLocation>
</comment>
<evidence type="ECO:0000256" key="1">
    <source>
        <dbReference type="ARBA" id="ARBA00004453"/>
    </source>
</evidence>
<sequence>INFDMELLGERIQWDPTTDTLTIKGTPPNLRDQLQRNYSKK</sequence>
<comment type="similarity">
    <text evidence="2">Belongs to the YejK family.</text>
</comment>
<dbReference type="GO" id="GO:0003727">
    <property type="term" value="F:single-stranded RNA binding"/>
    <property type="evidence" value="ECO:0007669"/>
    <property type="project" value="TreeGrafter"/>
</dbReference>
<organism evidence="5 6">
    <name type="scientific">Candidatus Schmidhempelia bombi str. Bimp</name>
    <dbReference type="NCBI Taxonomy" id="1387197"/>
    <lineage>
        <taxon>Bacteria</taxon>
        <taxon>Pseudomonadati</taxon>
        <taxon>Pseudomonadota</taxon>
        <taxon>Gammaproteobacteria</taxon>
        <taxon>Orbales</taxon>
        <taxon>Orbaceae</taxon>
        <taxon>Candidatus Schmidhempelia</taxon>
    </lineage>
</organism>
<dbReference type="EMBL" id="AWGA01000049">
    <property type="protein sequence ID" value="TEA27229.1"/>
    <property type="molecule type" value="Genomic_DNA"/>
</dbReference>